<dbReference type="EMBL" id="JAENHL010000008">
    <property type="protein sequence ID" value="MBK1870067.1"/>
    <property type="molecule type" value="Genomic_DNA"/>
</dbReference>
<evidence type="ECO:0000313" key="2">
    <source>
        <dbReference type="Proteomes" id="UP000616151"/>
    </source>
</evidence>
<gene>
    <name evidence="1" type="ORF">JHL16_27130</name>
</gene>
<evidence type="ECO:0000313" key="1">
    <source>
        <dbReference type="EMBL" id="MBK1870067.1"/>
    </source>
</evidence>
<comment type="caution">
    <text evidence="1">The sequence shown here is derived from an EMBL/GenBank/DDBJ whole genome shotgun (WGS) entry which is preliminary data.</text>
</comment>
<keyword evidence="2" id="KW-1185">Reference proteome</keyword>
<sequence length="146" mass="16715">MDFDPAELLAKPLMAYLATDSPNGPRSSPVWFLWEEDAVWLIGNKEDSFPKRLRADPRCAVSVVDFDIGRGVLRHVGIRGRARILPLDQTRLHRLLVRYLGSDPQAWNTWFRTNVVDGLELMIRITPETTIVKDMSYFKTGPDFAE</sequence>
<name>A0ACC5RBP3_9HYPH</name>
<reference evidence="1" key="1">
    <citation type="submission" date="2021-01" db="EMBL/GenBank/DDBJ databases">
        <authorList>
            <person name="Sun Q."/>
        </authorList>
    </citation>
    <scope>NUCLEOTIDE SEQUENCE</scope>
    <source>
        <strain evidence="1">YIM B02566</strain>
    </source>
</reference>
<organism evidence="1 2">
    <name type="scientific">Taklimakanibacter albus</name>
    <dbReference type="NCBI Taxonomy" id="2800327"/>
    <lineage>
        <taxon>Bacteria</taxon>
        <taxon>Pseudomonadati</taxon>
        <taxon>Pseudomonadota</taxon>
        <taxon>Alphaproteobacteria</taxon>
        <taxon>Hyphomicrobiales</taxon>
        <taxon>Aestuariivirgaceae</taxon>
        <taxon>Taklimakanibacter</taxon>
    </lineage>
</organism>
<proteinExistence type="predicted"/>
<accession>A0ACC5RBP3</accession>
<protein>
    <submittedName>
        <fullName evidence="1">Pyridoxamine 5'-phosphate oxidase family protein</fullName>
    </submittedName>
</protein>
<dbReference type="Proteomes" id="UP000616151">
    <property type="component" value="Unassembled WGS sequence"/>
</dbReference>